<evidence type="ECO:0000313" key="6">
    <source>
        <dbReference type="Proteomes" id="UP000270487"/>
    </source>
</evidence>
<dbReference type="SMART" id="SM00862">
    <property type="entry name" value="Trans_reg_C"/>
    <property type="match status" value="1"/>
</dbReference>
<dbReference type="InterPro" id="IPR036388">
    <property type="entry name" value="WH-like_DNA-bd_sf"/>
</dbReference>
<evidence type="ECO:0000256" key="3">
    <source>
        <dbReference type="SAM" id="Phobius"/>
    </source>
</evidence>
<sequence length="272" mass="30795">MEYIINGVVKYNPLNGTLYVADSGMNMLTLTRVTSELLLLLIQNNGVALSRDFILSELWVNRGLNASSNNLNNYVSMLRKALAQCGCTDAITTIPKHGFIFEADVVSIDENAKSPVVQTAVPDVDQPSLALHELVIERPSVRNRFFSRKVIGVVIVFCLLTIVFLPKIYDYFKLQSIRTEFFTYEQCQFYLADDKTREIATSQIISNLKVVVPKIKLNCGHRANVYYFADNKVDASGHVVLTDLISYCPYNSKAPCDNYYLTRHKKEDDNEK</sequence>
<accession>A0A448S2I5</accession>
<dbReference type="GO" id="GO:0003677">
    <property type="term" value="F:DNA binding"/>
    <property type="evidence" value="ECO:0007669"/>
    <property type="project" value="UniProtKB-UniRule"/>
</dbReference>
<protein>
    <submittedName>
        <fullName evidence="5">Transcriptional regulatory protein, C terminal</fullName>
    </submittedName>
</protein>
<dbReference type="GO" id="GO:0000160">
    <property type="term" value="P:phosphorelay signal transduction system"/>
    <property type="evidence" value="ECO:0007669"/>
    <property type="project" value="InterPro"/>
</dbReference>
<dbReference type="InterPro" id="IPR001867">
    <property type="entry name" value="OmpR/PhoB-type_DNA-bd"/>
</dbReference>
<dbReference type="AlphaFoldDB" id="A0A448S2I5"/>
<dbReference type="PROSITE" id="PS51755">
    <property type="entry name" value="OMPR_PHOB"/>
    <property type="match status" value="1"/>
</dbReference>
<name>A0A448S2I5_SERFO</name>
<keyword evidence="3" id="KW-0472">Membrane</keyword>
<dbReference type="InterPro" id="IPR016032">
    <property type="entry name" value="Sig_transdc_resp-reg_C-effctor"/>
</dbReference>
<dbReference type="SUPFAM" id="SSF46894">
    <property type="entry name" value="C-terminal effector domain of the bipartite response regulators"/>
    <property type="match status" value="1"/>
</dbReference>
<feature type="DNA-binding region" description="OmpR/PhoB-type" evidence="2">
    <location>
        <begin position="1"/>
        <end position="103"/>
    </location>
</feature>
<feature type="domain" description="OmpR/PhoB-type" evidence="4">
    <location>
        <begin position="1"/>
        <end position="103"/>
    </location>
</feature>
<keyword evidence="3" id="KW-0812">Transmembrane</keyword>
<proteinExistence type="predicted"/>
<dbReference type="GO" id="GO:0006355">
    <property type="term" value="P:regulation of DNA-templated transcription"/>
    <property type="evidence" value="ECO:0007669"/>
    <property type="project" value="InterPro"/>
</dbReference>
<feature type="transmembrane region" description="Helical" evidence="3">
    <location>
        <begin position="150"/>
        <end position="169"/>
    </location>
</feature>
<organism evidence="5 6">
    <name type="scientific">Serratia fonticola</name>
    <dbReference type="NCBI Taxonomy" id="47917"/>
    <lineage>
        <taxon>Bacteria</taxon>
        <taxon>Pseudomonadati</taxon>
        <taxon>Pseudomonadota</taxon>
        <taxon>Gammaproteobacteria</taxon>
        <taxon>Enterobacterales</taxon>
        <taxon>Yersiniaceae</taxon>
        <taxon>Serratia</taxon>
    </lineage>
</organism>
<dbReference type="EMBL" id="LR134492">
    <property type="protein sequence ID" value="VEI61935.1"/>
    <property type="molecule type" value="Genomic_DNA"/>
</dbReference>
<reference evidence="5 6" key="1">
    <citation type="submission" date="2018-12" db="EMBL/GenBank/DDBJ databases">
        <authorList>
            <consortium name="Pathogen Informatics"/>
        </authorList>
    </citation>
    <scope>NUCLEOTIDE SEQUENCE [LARGE SCALE GENOMIC DNA]</scope>
    <source>
        <strain evidence="5 6">NCTC13193</strain>
    </source>
</reference>
<evidence type="ECO:0000259" key="4">
    <source>
        <dbReference type="PROSITE" id="PS51755"/>
    </source>
</evidence>
<evidence type="ECO:0000313" key="5">
    <source>
        <dbReference type="EMBL" id="VEI61935.1"/>
    </source>
</evidence>
<dbReference type="Pfam" id="PF00486">
    <property type="entry name" value="Trans_reg_C"/>
    <property type="match status" value="1"/>
</dbReference>
<dbReference type="Proteomes" id="UP000270487">
    <property type="component" value="Chromosome"/>
</dbReference>
<gene>
    <name evidence="5" type="ORF">NCTC13193_00109</name>
</gene>
<keyword evidence="3" id="KW-1133">Transmembrane helix</keyword>
<evidence type="ECO:0000256" key="1">
    <source>
        <dbReference type="ARBA" id="ARBA00023125"/>
    </source>
</evidence>
<evidence type="ECO:0000256" key="2">
    <source>
        <dbReference type="PROSITE-ProRule" id="PRU01091"/>
    </source>
</evidence>
<keyword evidence="1 2" id="KW-0238">DNA-binding</keyword>
<dbReference type="Gene3D" id="1.10.10.10">
    <property type="entry name" value="Winged helix-like DNA-binding domain superfamily/Winged helix DNA-binding domain"/>
    <property type="match status" value="1"/>
</dbReference>